<dbReference type="OrthoDB" id="9807790at2"/>
<dbReference type="PROSITE" id="PS50901">
    <property type="entry name" value="FTSK"/>
    <property type="match status" value="1"/>
</dbReference>
<organism evidence="6 7">
    <name type="scientific">Tengunoibacter tsumagoiensis</name>
    <dbReference type="NCBI Taxonomy" id="2014871"/>
    <lineage>
        <taxon>Bacteria</taxon>
        <taxon>Bacillati</taxon>
        <taxon>Chloroflexota</taxon>
        <taxon>Ktedonobacteria</taxon>
        <taxon>Ktedonobacterales</taxon>
        <taxon>Dictyobacteraceae</taxon>
        <taxon>Tengunoibacter</taxon>
    </lineage>
</organism>
<keyword evidence="7" id="KW-1185">Reference proteome</keyword>
<comment type="caution">
    <text evidence="6">The sequence shown here is derived from an EMBL/GenBank/DDBJ whole genome shotgun (WGS) entry which is preliminary data.</text>
</comment>
<dbReference type="GO" id="GO:0003677">
    <property type="term" value="F:DNA binding"/>
    <property type="evidence" value="ECO:0007669"/>
    <property type="project" value="InterPro"/>
</dbReference>
<keyword evidence="1 3" id="KW-0547">Nucleotide-binding</keyword>
<dbReference type="PANTHER" id="PTHR22683:SF1">
    <property type="entry name" value="TYPE VII SECRETION SYSTEM PROTEIN ESSC"/>
    <property type="match status" value="1"/>
</dbReference>
<dbReference type="PANTHER" id="PTHR22683">
    <property type="entry name" value="SPORULATION PROTEIN RELATED"/>
    <property type="match status" value="1"/>
</dbReference>
<keyword evidence="4" id="KW-0472">Membrane</keyword>
<sequence>MSEQQRTVITRKARLWPEIPSATIDLPAPPAFPNTVHPVMFIALICGMVGLCIYAVFFLIFLPRMSEANFFLGGLLTTSAFMLLLSVLSFFFQWHPTHKRRRELVEAYQQKLADMQIQLQAYVQQERQGRLELDPPLWLPEGVALPGYEGLSITPIIQRSLDNLDLQLWTRRASDPDFLALRLGLGQLPPSFAVQPAASLPADAELQVQVQDLQLASSWLIAPITVKLTGQNTTVLLGTQARLSQARQMVCLMLAHLAYHHSPEDVRIIVLAPESQRAIWDWSSLLPHTAHHSSQPGSTSTTRLPIEETLDVAHTVAIGSEAILSQMAILSRELSRRKMRRQEPGSQDGVPWLVVVVDHFDELEDLDQPTMFLNAAIMPFKKQKKRSHSDILNRPRLTDSPLQRSELALALQEGHALGVSVVSICNQASEIPSSAGLLVDLDQPQGILPSQLTSCARIRELSALAPQATLCQQLDTVPLETLHLLAMRMQLLRPAPVLQPEIRTQVDIRMLFEPRLDLMSYDPQAYWNEPSLRLSDGSPSLRIPIGLKLGDETQYLDIMKDGPHGLLTGQTGSGKSELLQTILAALAIAYRPGEVNFLLLDYNAGLTLEPFSQLPHTISFLSHVSSSAMIQRFMTMLRAEAQRREQRVKDGKLLPRLVIVIDEYAEIVRRNEGFLEEIFAITRTGREMGMHLLLASQRPEGSIGRQVRNAVQYRLCLRCSSPEESRDMLLREDAARLPMSIPGRGYLLHGDNQLDLFQAARVNVPALVQAPRQLRLQKAEVKVLPIVAQN</sequence>
<evidence type="ECO:0000256" key="3">
    <source>
        <dbReference type="PROSITE-ProRule" id="PRU00289"/>
    </source>
</evidence>
<feature type="transmembrane region" description="Helical" evidence="4">
    <location>
        <begin position="39"/>
        <end position="62"/>
    </location>
</feature>
<evidence type="ECO:0000256" key="4">
    <source>
        <dbReference type="SAM" id="Phobius"/>
    </source>
</evidence>
<dbReference type="InterPro" id="IPR027417">
    <property type="entry name" value="P-loop_NTPase"/>
</dbReference>
<dbReference type="InterPro" id="IPR050206">
    <property type="entry name" value="FtsK/SpoIIIE/SftA"/>
</dbReference>
<dbReference type="Pfam" id="PF01580">
    <property type="entry name" value="FtsK_SpoIIIE"/>
    <property type="match status" value="1"/>
</dbReference>
<feature type="transmembrane region" description="Helical" evidence="4">
    <location>
        <begin position="69"/>
        <end position="92"/>
    </location>
</feature>
<feature type="binding site" evidence="3">
    <location>
        <begin position="569"/>
        <end position="576"/>
    </location>
    <ligand>
        <name>ATP</name>
        <dbReference type="ChEBI" id="CHEBI:30616"/>
    </ligand>
</feature>
<dbReference type="CDD" id="cd01127">
    <property type="entry name" value="TrwB_TraG_TraD_VirD4"/>
    <property type="match status" value="1"/>
</dbReference>
<keyword evidence="2 3" id="KW-0067">ATP-binding</keyword>
<name>A0A401ZVI7_9CHLR</name>
<protein>
    <recommendedName>
        <fullName evidence="5">FtsK domain-containing protein</fullName>
    </recommendedName>
</protein>
<dbReference type="Proteomes" id="UP000287352">
    <property type="component" value="Unassembled WGS sequence"/>
</dbReference>
<feature type="domain" description="FtsK" evidence="5">
    <location>
        <begin position="550"/>
        <end position="726"/>
    </location>
</feature>
<dbReference type="Gene3D" id="3.40.50.300">
    <property type="entry name" value="P-loop containing nucleotide triphosphate hydrolases"/>
    <property type="match status" value="2"/>
</dbReference>
<evidence type="ECO:0000259" key="5">
    <source>
        <dbReference type="PROSITE" id="PS50901"/>
    </source>
</evidence>
<dbReference type="EMBL" id="BIFR01000001">
    <property type="protein sequence ID" value="GCE10806.1"/>
    <property type="molecule type" value="Genomic_DNA"/>
</dbReference>
<keyword evidence="4" id="KW-0812">Transmembrane</keyword>
<keyword evidence="4" id="KW-1133">Transmembrane helix</keyword>
<accession>A0A401ZVI7</accession>
<evidence type="ECO:0000313" key="7">
    <source>
        <dbReference type="Proteomes" id="UP000287352"/>
    </source>
</evidence>
<proteinExistence type="predicted"/>
<evidence type="ECO:0000256" key="1">
    <source>
        <dbReference type="ARBA" id="ARBA00022741"/>
    </source>
</evidence>
<evidence type="ECO:0000256" key="2">
    <source>
        <dbReference type="ARBA" id="ARBA00022840"/>
    </source>
</evidence>
<evidence type="ECO:0000313" key="6">
    <source>
        <dbReference type="EMBL" id="GCE10806.1"/>
    </source>
</evidence>
<dbReference type="SUPFAM" id="SSF52540">
    <property type="entry name" value="P-loop containing nucleoside triphosphate hydrolases"/>
    <property type="match status" value="1"/>
</dbReference>
<dbReference type="InterPro" id="IPR002543">
    <property type="entry name" value="FtsK_dom"/>
</dbReference>
<dbReference type="GO" id="GO:0005524">
    <property type="term" value="F:ATP binding"/>
    <property type="evidence" value="ECO:0007669"/>
    <property type="project" value="UniProtKB-UniRule"/>
</dbReference>
<dbReference type="RefSeq" id="WP_126578377.1">
    <property type="nucleotide sequence ID" value="NZ_BIFR01000001.1"/>
</dbReference>
<reference evidence="7" key="1">
    <citation type="submission" date="2018-12" db="EMBL/GenBank/DDBJ databases">
        <title>Tengunoibacter tsumagoiensis gen. nov., sp. nov., Dictyobacter kobayashii sp. nov., D. alpinus sp. nov., and D. joshuensis sp. nov. and description of Dictyobacteraceae fam. nov. within the order Ktedonobacterales isolated from Tengu-no-mugimeshi.</title>
        <authorList>
            <person name="Wang C.M."/>
            <person name="Zheng Y."/>
            <person name="Sakai Y."/>
            <person name="Toyoda A."/>
            <person name="Minakuchi Y."/>
            <person name="Abe K."/>
            <person name="Yokota A."/>
            <person name="Yabe S."/>
        </authorList>
    </citation>
    <scope>NUCLEOTIDE SEQUENCE [LARGE SCALE GENOMIC DNA]</scope>
    <source>
        <strain evidence="7">Uno3</strain>
    </source>
</reference>
<dbReference type="AlphaFoldDB" id="A0A401ZVI7"/>
<gene>
    <name evidence="6" type="ORF">KTT_06650</name>
</gene>